<name>A0A1U7HML3_9CYAN</name>
<keyword evidence="3" id="KW-1185">Reference proteome</keyword>
<protein>
    <submittedName>
        <fullName evidence="2">Riboflavin synthase subunit alpha</fullName>
    </submittedName>
</protein>
<reference evidence="2 3" key="1">
    <citation type="submission" date="2016-11" db="EMBL/GenBank/DDBJ databases">
        <title>Draft Genome Sequences of Nine Cyanobacterial Strains from Diverse Habitats.</title>
        <authorList>
            <person name="Zhu T."/>
            <person name="Hou S."/>
            <person name="Lu X."/>
            <person name="Hess W.R."/>
        </authorList>
    </citation>
    <scope>NUCLEOTIDE SEQUENCE [LARGE SCALE GENOMIC DNA]</scope>
    <source>
        <strain evidence="2 3">NIES-593</strain>
    </source>
</reference>
<keyword evidence="1" id="KW-0812">Transmembrane</keyword>
<dbReference type="OrthoDB" id="583606at2"/>
<dbReference type="AlphaFoldDB" id="A0A1U7HML3"/>
<organism evidence="2 3">
    <name type="scientific">Hydrococcus rivularis NIES-593</name>
    <dbReference type="NCBI Taxonomy" id="1921803"/>
    <lineage>
        <taxon>Bacteria</taxon>
        <taxon>Bacillati</taxon>
        <taxon>Cyanobacteriota</taxon>
        <taxon>Cyanophyceae</taxon>
        <taxon>Pleurocapsales</taxon>
        <taxon>Hydrococcaceae</taxon>
        <taxon>Hydrococcus</taxon>
    </lineage>
</organism>
<gene>
    <name evidence="2" type="ORF">NIES593_06310</name>
</gene>
<evidence type="ECO:0000313" key="2">
    <source>
        <dbReference type="EMBL" id="OKH24826.1"/>
    </source>
</evidence>
<evidence type="ECO:0000256" key="1">
    <source>
        <dbReference type="SAM" id="Phobius"/>
    </source>
</evidence>
<dbReference type="Proteomes" id="UP000186868">
    <property type="component" value="Unassembled WGS sequence"/>
</dbReference>
<feature type="transmembrane region" description="Helical" evidence="1">
    <location>
        <begin position="32"/>
        <end position="61"/>
    </location>
</feature>
<keyword evidence="1" id="KW-0472">Membrane</keyword>
<accession>A0A1U7HML3</accession>
<sequence>MLVLSLITLAIASVAAFVSFNTREEVVKAAMGFTAVIFSFLTLLLAPWALKLAIVAIPLALDRINNWSTEKSIN</sequence>
<comment type="caution">
    <text evidence="2">The sequence shown here is derived from an EMBL/GenBank/DDBJ whole genome shotgun (WGS) entry which is preliminary data.</text>
</comment>
<dbReference type="RefSeq" id="WP_073598772.1">
    <property type="nucleotide sequence ID" value="NZ_MRCB01000005.1"/>
</dbReference>
<dbReference type="EMBL" id="MRCB01000005">
    <property type="protein sequence ID" value="OKH24826.1"/>
    <property type="molecule type" value="Genomic_DNA"/>
</dbReference>
<evidence type="ECO:0000313" key="3">
    <source>
        <dbReference type="Proteomes" id="UP000186868"/>
    </source>
</evidence>
<proteinExistence type="predicted"/>
<keyword evidence="1" id="KW-1133">Transmembrane helix</keyword>